<proteinExistence type="predicted"/>
<evidence type="ECO:0000313" key="2">
    <source>
        <dbReference type="Proteomes" id="UP001497644"/>
    </source>
</evidence>
<sequence>MDCVDFRKRRNSLEGFYAGTRPCATAQSIELSISWLVGSPDKANGPLCTLCTPRRNLIFDDSTFVCSNDLNCSSHQR</sequence>
<reference evidence="1" key="1">
    <citation type="submission" date="2024-04" db="EMBL/GenBank/DDBJ databases">
        <authorList>
            <consortium name="Molecular Ecology Group"/>
        </authorList>
    </citation>
    <scope>NUCLEOTIDE SEQUENCE</scope>
</reference>
<evidence type="ECO:0000313" key="1">
    <source>
        <dbReference type="EMBL" id="CAL1680635.1"/>
    </source>
</evidence>
<dbReference type="Proteomes" id="UP001497644">
    <property type="component" value="Chromosome 2"/>
</dbReference>
<keyword evidence="2" id="KW-1185">Reference proteome</keyword>
<name>A0AAV2NK10_9HYME</name>
<organism evidence="1 2">
    <name type="scientific">Lasius platythorax</name>
    <dbReference type="NCBI Taxonomy" id="488582"/>
    <lineage>
        <taxon>Eukaryota</taxon>
        <taxon>Metazoa</taxon>
        <taxon>Ecdysozoa</taxon>
        <taxon>Arthropoda</taxon>
        <taxon>Hexapoda</taxon>
        <taxon>Insecta</taxon>
        <taxon>Pterygota</taxon>
        <taxon>Neoptera</taxon>
        <taxon>Endopterygota</taxon>
        <taxon>Hymenoptera</taxon>
        <taxon>Apocrita</taxon>
        <taxon>Aculeata</taxon>
        <taxon>Formicoidea</taxon>
        <taxon>Formicidae</taxon>
        <taxon>Formicinae</taxon>
        <taxon>Lasius</taxon>
        <taxon>Lasius</taxon>
    </lineage>
</organism>
<gene>
    <name evidence="1" type="ORF">LPLAT_LOCUS6624</name>
</gene>
<dbReference type="AlphaFoldDB" id="A0AAV2NK10"/>
<protein>
    <submittedName>
        <fullName evidence="1">Uncharacterized protein</fullName>
    </submittedName>
</protein>
<dbReference type="EMBL" id="OZ034825">
    <property type="protein sequence ID" value="CAL1680635.1"/>
    <property type="molecule type" value="Genomic_DNA"/>
</dbReference>
<accession>A0AAV2NK10</accession>